<dbReference type="InterPro" id="IPR036322">
    <property type="entry name" value="WD40_repeat_dom_sf"/>
</dbReference>
<feature type="region of interest" description="Disordered" evidence="2">
    <location>
        <begin position="35"/>
        <end position="55"/>
    </location>
</feature>
<reference evidence="3" key="1">
    <citation type="submission" date="2022-04" db="EMBL/GenBank/DDBJ databases">
        <title>A functionally conserved STORR gene fusion in Papaver species that diverged 16.8 million years ago.</title>
        <authorList>
            <person name="Catania T."/>
        </authorList>
    </citation>
    <scope>NUCLEOTIDE SEQUENCE</scope>
    <source>
        <strain evidence="3">S-188037</strain>
    </source>
</reference>
<sequence length="90" mass="9384">MATASSDGTVKIWNADDFSLERTLVGRYRGVPNAADEDLSSRSQRKRVASGEENLDSSSAGKIAVAAGKGNVGKGCASAVLFLNKLVPRS</sequence>
<name>A0AAD4T167_9MAGN</name>
<dbReference type="PROSITE" id="PS50082">
    <property type="entry name" value="WD_REPEATS_2"/>
    <property type="match status" value="1"/>
</dbReference>
<feature type="repeat" description="WD" evidence="1">
    <location>
        <begin position="1"/>
        <end position="23"/>
    </location>
</feature>
<evidence type="ECO:0000256" key="1">
    <source>
        <dbReference type="PROSITE-ProRule" id="PRU00221"/>
    </source>
</evidence>
<accession>A0AAD4T167</accession>
<comment type="caution">
    <text evidence="3">The sequence shown here is derived from an EMBL/GenBank/DDBJ whole genome shotgun (WGS) entry which is preliminary data.</text>
</comment>
<evidence type="ECO:0000313" key="3">
    <source>
        <dbReference type="EMBL" id="KAI3934987.1"/>
    </source>
</evidence>
<evidence type="ECO:0000313" key="4">
    <source>
        <dbReference type="Proteomes" id="UP001202328"/>
    </source>
</evidence>
<evidence type="ECO:0000256" key="2">
    <source>
        <dbReference type="SAM" id="MobiDB-lite"/>
    </source>
</evidence>
<dbReference type="SUPFAM" id="SSF50978">
    <property type="entry name" value="WD40 repeat-like"/>
    <property type="match status" value="1"/>
</dbReference>
<dbReference type="PROSITE" id="PS50294">
    <property type="entry name" value="WD_REPEATS_REGION"/>
    <property type="match status" value="1"/>
</dbReference>
<protein>
    <submittedName>
        <fullName evidence="3">Uncharacterized protein</fullName>
    </submittedName>
</protein>
<dbReference type="InterPro" id="IPR015943">
    <property type="entry name" value="WD40/YVTN_repeat-like_dom_sf"/>
</dbReference>
<dbReference type="Gene3D" id="2.130.10.10">
    <property type="entry name" value="YVTN repeat-like/Quinoprotein amine dehydrogenase"/>
    <property type="match status" value="1"/>
</dbReference>
<dbReference type="EMBL" id="JAJJMB010006318">
    <property type="protein sequence ID" value="KAI3934987.1"/>
    <property type="molecule type" value="Genomic_DNA"/>
</dbReference>
<dbReference type="Proteomes" id="UP001202328">
    <property type="component" value="Unassembled WGS sequence"/>
</dbReference>
<proteinExistence type="predicted"/>
<gene>
    <name evidence="3" type="ORF">MKW98_009906</name>
</gene>
<dbReference type="AlphaFoldDB" id="A0AAD4T167"/>
<keyword evidence="4" id="KW-1185">Reference proteome</keyword>
<keyword evidence="1" id="KW-0853">WD repeat</keyword>
<organism evidence="3 4">
    <name type="scientific">Papaver atlanticum</name>
    <dbReference type="NCBI Taxonomy" id="357466"/>
    <lineage>
        <taxon>Eukaryota</taxon>
        <taxon>Viridiplantae</taxon>
        <taxon>Streptophyta</taxon>
        <taxon>Embryophyta</taxon>
        <taxon>Tracheophyta</taxon>
        <taxon>Spermatophyta</taxon>
        <taxon>Magnoliopsida</taxon>
        <taxon>Ranunculales</taxon>
        <taxon>Papaveraceae</taxon>
        <taxon>Papaveroideae</taxon>
        <taxon>Papaver</taxon>
    </lineage>
</organism>
<dbReference type="InterPro" id="IPR001680">
    <property type="entry name" value="WD40_rpt"/>
</dbReference>